<evidence type="ECO:0000313" key="2">
    <source>
        <dbReference type="Proteomes" id="UP000078368"/>
    </source>
</evidence>
<comment type="caution">
    <text evidence="1">The sequence shown here is derived from an EMBL/GenBank/DDBJ whole genome shotgun (WGS) entry which is preliminary data.</text>
</comment>
<proteinExistence type="predicted"/>
<keyword evidence="2" id="KW-1185">Reference proteome</keyword>
<name>A0A179B3P2_9ACTO</name>
<dbReference type="AlphaFoldDB" id="A0A179B3P2"/>
<accession>A0A179B3P2</accession>
<dbReference type="EMBL" id="LVZK01000001">
    <property type="protein sequence ID" value="OAP86312.1"/>
    <property type="molecule type" value="Genomic_DNA"/>
</dbReference>
<organism evidence="1 2">
    <name type="scientific">Peptidiphaga gingivicola</name>
    <dbReference type="NCBI Taxonomy" id="2741497"/>
    <lineage>
        <taxon>Bacteria</taxon>
        <taxon>Bacillati</taxon>
        <taxon>Actinomycetota</taxon>
        <taxon>Actinomycetes</taxon>
        <taxon>Actinomycetales</taxon>
        <taxon>Actinomycetaceae</taxon>
        <taxon>Peptidiphaga</taxon>
    </lineage>
</organism>
<protein>
    <submittedName>
        <fullName evidence="1">Uncharacterized protein</fullName>
    </submittedName>
</protein>
<gene>
    <name evidence="1" type="ORF">A4H34_03885</name>
</gene>
<dbReference type="OrthoDB" id="2296273at2"/>
<dbReference type="Proteomes" id="UP000078368">
    <property type="component" value="Unassembled WGS sequence"/>
</dbReference>
<reference evidence="1 2" key="1">
    <citation type="submission" date="2016-04" db="EMBL/GenBank/DDBJ databases">
        <title>Peptidophaga gingivicola gen. nov., sp. nov., isolated from human subgingival plaque.</title>
        <authorList>
            <person name="Beall C.J."/>
            <person name="Mokrzan E.M."/>
            <person name="Griffen A.L."/>
            <person name="Leys E.J."/>
        </authorList>
    </citation>
    <scope>NUCLEOTIDE SEQUENCE [LARGE SCALE GENOMIC DNA]</scope>
    <source>
        <strain evidence="1 2">BA112</strain>
    </source>
</reference>
<sequence>MSTVTGRIKEIKQPRGGYLPLRSFTVKDMDTLGEVTSPENIHAGTVGMAVDYLTRLITGSTRAEAFNISLQGARLIGEETTARGLLNRLNGLTDDSIRAACQLSGFDVVYRAGHSSYKPVNQINPDDETIKNIRIMTERMRLFFEANPPTLKEFEFTGAYTHLIRIGDGDILTKDTLWDIKVSKTKPQPKNTLQILVYWIMGRRSIHPQFQTIEKLGIVNPRLGKTWTIAVEEIPDSTLTQVSSDVIGYASL</sequence>
<evidence type="ECO:0000313" key="1">
    <source>
        <dbReference type="EMBL" id="OAP86312.1"/>
    </source>
</evidence>